<evidence type="ECO:0000259" key="1">
    <source>
        <dbReference type="SMART" id="SM00894"/>
    </source>
</evidence>
<dbReference type="Pfam" id="PF05901">
    <property type="entry name" value="Excalibur"/>
    <property type="match status" value="1"/>
</dbReference>
<comment type="caution">
    <text evidence="2">The sequence shown here is derived from an EMBL/GenBank/DDBJ whole genome shotgun (WGS) entry which is preliminary data.</text>
</comment>
<dbReference type="Proteomes" id="UP000448943">
    <property type="component" value="Unassembled WGS sequence"/>
</dbReference>
<dbReference type="SMART" id="SM00894">
    <property type="entry name" value="Excalibur"/>
    <property type="match status" value="1"/>
</dbReference>
<dbReference type="InterPro" id="IPR008613">
    <property type="entry name" value="Excalibur_Ca-bd_domain"/>
</dbReference>
<feature type="domain" description="Excalibur calcium-binding" evidence="1">
    <location>
        <begin position="149"/>
        <end position="185"/>
    </location>
</feature>
<gene>
    <name evidence="2" type="ORF">ERL59_08475</name>
</gene>
<sequence>MFVVGCSENTNIEPVPKELTNSEKFGEVDTSDITYDEVLVFPADRYPETATHIESAITNGESAICTIDRDDSDNNRDEWPMAMCAEGGAGASVAYVDPSDNRGAGSWVGNELENYPNGTKVLFVIIDGDRLDSVQRANNEEKTTTTILPFANCTQAKEAGAAPVLIGDPGYSTKLDRDGDGVACE</sequence>
<protein>
    <submittedName>
        <fullName evidence="2">DNA-entry nuclease</fullName>
    </submittedName>
</protein>
<name>A0A6N9Q1B8_9BACL</name>
<reference evidence="2 3" key="1">
    <citation type="submission" date="2019-01" db="EMBL/GenBank/DDBJ databases">
        <title>Chengkuizengella sp. nov., isolated from deep-sea sediment of East Pacific Ocean.</title>
        <authorList>
            <person name="Yang J."/>
            <person name="Lai Q."/>
            <person name="Shao Z."/>
        </authorList>
    </citation>
    <scope>NUCLEOTIDE SEQUENCE [LARGE SCALE GENOMIC DNA]</scope>
    <source>
        <strain evidence="2 3">YPA3-1-1</strain>
    </source>
</reference>
<organism evidence="2 3">
    <name type="scientific">Chengkuizengella marina</name>
    <dbReference type="NCBI Taxonomy" id="2507566"/>
    <lineage>
        <taxon>Bacteria</taxon>
        <taxon>Bacillati</taxon>
        <taxon>Bacillota</taxon>
        <taxon>Bacilli</taxon>
        <taxon>Bacillales</taxon>
        <taxon>Paenibacillaceae</taxon>
        <taxon>Chengkuizengella</taxon>
    </lineage>
</organism>
<keyword evidence="3" id="KW-1185">Reference proteome</keyword>
<evidence type="ECO:0000313" key="3">
    <source>
        <dbReference type="Proteomes" id="UP000448943"/>
    </source>
</evidence>
<dbReference type="OrthoDB" id="1906360at2"/>
<accession>A0A6N9Q1B8</accession>
<dbReference type="EMBL" id="SIJB01000020">
    <property type="protein sequence ID" value="NBI28992.1"/>
    <property type="molecule type" value="Genomic_DNA"/>
</dbReference>
<dbReference type="AlphaFoldDB" id="A0A6N9Q1B8"/>
<evidence type="ECO:0000313" key="2">
    <source>
        <dbReference type="EMBL" id="NBI28992.1"/>
    </source>
</evidence>
<proteinExistence type="predicted"/>